<protein>
    <submittedName>
        <fullName evidence="2">Uncharacterized protein</fullName>
    </submittedName>
</protein>
<dbReference type="EMBL" id="JYDO01000008">
    <property type="protein sequence ID" value="KRZ79142.1"/>
    <property type="molecule type" value="Genomic_DNA"/>
</dbReference>
<name>A0A0V1N510_9BILA</name>
<sequence length="91" mass="9831">MIISSDDLDSVELISVIFIGVGSGSILPSFIRIALNSSFRTSYSMIIHMKLASCFDCVSEKISKSMFGDIKMTATASCSSKCGSTNYRKVT</sequence>
<evidence type="ECO:0000313" key="3">
    <source>
        <dbReference type="Proteomes" id="UP000054843"/>
    </source>
</evidence>
<reference evidence="2 3" key="1">
    <citation type="submission" date="2015-01" db="EMBL/GenBank/DDBJ databases">
        <title>Evolution of Trichinella species and genotypes.</title>
        <authorList>
            <person name="Korhonen P.K."/>
            <person name="Edoardo P."/>
            <person name="Giuseppe L.R."/>
            <person name="Gasser R.B."/>
        </authorList>
    </citation>
    <scope>NUCLEOTIDE SEQUENCE [LARGE SCALE GENOMIC DNA]</scope>
    <source>
        <strain evidence="2">ISS1980</strain>
    </source>
</reference>
<comment type="caution">
    <text evidence="2">The sequence shown here is derived from an EMBL/GenBank/DDBJ whole genome shotgun (WGS) entry which is preliminary data.</text>
</comment>
<keyword evidence="1" id="KW-1133">Transmembrane helix</keyword>
<organism evidence="2 3">
    <name type="scientific">Trichinella papuae</name>
    <dbReference type="NCBI Taxonomy" id="268474"/>
    <lineage>
        <taxon>Eukaryota</taxon>
        <taxon>Metazoa</taxon>
        <taxon>Ecdysozoa</taxon>
        <taxon>Nematoda</taxon>
        <taxon>Enoplea</taxon>
        <taxon>Dorylaimia</taxon>
        <taxon>Trichinellida</taxon>
        <taxon>Trichinellidae</taxon>
        <taxon>Trichinella</taxon>
    </lineage>
</organism>
<keyword evidence="1" id="KW-0812">Transmembrane</keyword>
<evidence type="ECO:0000256" key="1">
    <source>
        <dbReference type="SAM" id="Phobius"/>
    </source>
</evidence>
<accession>A0A0V1N510</accession>
<keyword evidence="1" id="KW-0472">Membrane</keyword>
<evidence type="ECO:0000313" key="2">
    <source>
        <dbReference type="EMBL" id="KRZ79142.1"/>
    </source>
</evidence>
<feature type="transmembrane region" description="Helical" evidence="1">
    <location>
        <begin position="13"/>
        <end position="35"/>
    </location>
</feature>
<keyword evidence="3" id="KW-1185">Reference proteome</keyword>
<dbReference type="Proteomes" id="UP000054843">
    <property type="component" value="Unassembled WGS sequence"/>
</dbReference>
<dbReference type="AlphaFoldDB" id="A0A0V1N510"/>
<gene>
    <name evidence="2" type="ORF">T10_4160</name>
</gene>
<proteinExistence type="predicted"/>